<accession>A0AAU9CJQ0</accession>
<dbReference type="KEGG" id="fax:FUAX_15680"/>
<gene>
    <name evidence="1" type="ORF">FUAX_15680</name>
</gene>
<evidence type="ECO:0000313" key="1">
    <source>
        <dbReference type="EMBL" id="BDD09136.1"/>
    </source>
</evidence>
<sequence length="40" mass="4417">MTFIYFVLGATVTALATVAMFGSKKMELKPIPVRSNGRNR</sequence>
<proteinExistence type="predicted"/>
<evidence type="ECO:0000313" key="2">
    <source>
        <dbReference type="Proteomes" id="UP001348817"/>
    </source>
</evidence>
<keyword evidence="2" id="KW-1185">Reference proteome</keyword>
<dbReference type="EMBL" id="AP025314">
    <property type="protein sequence ID" value="BDD09136.1"/>
    <property type="molecule type" value="Genomic_DNA"/>
</dbReference>
<reference evidence="1 2" key="1">
    <citation type="submission" date="2021-12" db="EMBL/GenBank/DDBJ databases">
        <title>Genome sequencing of bacteria with rrn-lacking chromosome and rrn-plasmid.</title>
        <authorList>
            <person name="Anda M."/>
            <person name="Iwasaki W."/>
        </authorList>
    </citation>
    <scope>NUCLEOTIDE SEQUENCE [LARGE SCALE GENOMIC DNA]</scope>
    <source>
        <strain evidence="1 2">DSM 100852</strain>
    </source>
</reference>
<name>A0AAU9CJQ0_9BACT</name>
<organism evidence="1 2">
    <name type="scientific">Fulvitalea axinellae</name>
    <dbReference type="NCBI Taxonomy" id="1182444"/>
    <lineage>
        <taxon>Bacteria</taxon>
        <taxon>Pseudomonadati</taxon>
        <taxon>Bacteroidota</taxon>
        <taxon>Cytophagia</taxon>
        <taxon>Cytophagales</taxon>
        <taxon>Persicobacteraceae</taxon>
        <taxon>Fulvitalea</taxon>
    </lineage>
</organism>
<dbReference type="RefSeq" id="WP_338394352.1">
    <property type="nucleotide sequence ID" value="NZ_AP025314.1"/>
</dbReference>
<protein>
    <submittedName>
        <fullName evidence="1">Uncharacterized protein</fullName>
    </submittedName>
</protein>
<dbReference type="Proteomes" id="UP001348817">
    <property type="component" value="Chromosome"/>
</dbReference>
<dbReference type="AlphaFoldDB" id="A0AAU9CJQ0"/>